<feature type="domain" description="Schlafen AlbA-2" evidence="1">
    <location>
        <begin position="35"/>
        <end position="158"/>
    </location>
</feature>
<dbReference type="EMBL" id="DQID01000259">
    <property type="protein sequence ID" value="HCT15108.1"/>
    <property type="molecule type" value="Genomic_DNA"/>
</dbReference>
<name>A0A3D4T0Q1_9CORY</name>
<dbReference type="InterPro" id="IPR038461">
    <property type="entry name" value="Schlafen_AlbA_2_dom_sf"/>
</dbReference>
<proteinExistence type="predicted"/>
<keyword evidence="2" id="KW-0347">Helicase</keyword>
<dbReference type="Pfam" id="PF13749">
    <property type="entry name" value="HATPase_c_4"/>
    <property type="match status" value="1"/>
</dbReference>
<dbReference type="AlphaFoldDB" id="A0A3D4T0Q1"/>
<keyword evidence="2" id="KW-0378">Hydrolase</keyword>
<reference evidence="2 3" key="1">
    <citation type="journal article" date="2018" name="Nat. Biotechnol.">
        <title>A standardized bacterial taxonomy based on genome phylogeny substantially revises the tree of life.</title>
        <authorList>
            <person name="Parks D.H."/>
            <person name="Chuvochina M."/>
            <person name="Waite D.W."/>
            <person name="Rinke C."/>
            <person name="Skarshewski A."/>
            <person name="Chaumeil P.A."/>
            <person name="Hugenholtz P."/>
        </authorList>
    </citation>
    <scope>NUCLEOTIDE SEQUENCE [LARGE SCALE GENOMIC DNA]</scope>
    <source>
        <strain evidence="2">UBA11247</strain>
    </source>
</reference>
<dbReference type="GO" id="GO:0004386">
    <property type="term" value="F:helicase activity"/>
    <property type="evidence" value="ECO:0007669"/>
    <property type="project" value="UniProtKB-KW"/>
</dbReference>
<dbReference type="Proteomes" id="UP000261739">
    <property type="component" value="Unassembled WGS sequence"/>
</dbReference>
<sequence>MDQVGPPEPVRRALPTVVADALERIWDGATADDLESAVLDFKEDPAHTPTKNPDAKTTQTLVSAATCFANGSAGRGFIVFGIADRTPGPAAFNGTGLAPTDVEHRIFAHTRPHLSVDAWVETVHGARLIVIHVPAGLAVHTGIDGVVRHRVGDSCLPLAGPELDALTRLRANPDQTARASDIPVTQYDEEALSTAADALQAETPDLTALLTALNVLTGDGSPTVAAEILFHRRPAGRPLARHVARPASDGTGGEVRTTEFHAPLAVTTGLLRDLVRDGVGNSVPVDAQDEALTNALLHRDWTGPDPVVVYQSHALTRVSSPGGLAPGARADRLLSGPSQPRNPCLMSAMQALGLVEWSSRGFDRMWLAMLAAGFEPPVVDARPDSVDVTLFDGEADLGFTRALSAVRTEFGRGITRDAATLATLRYLLSHADLDLDGAARLQQSTEEDARTLMTWLTQRGLLHRTAKRRNRWRLSDRTLAVMEAA</sequence>
<accession>A0A3D4T0Q1</accession>
<dbReference type="Gene3D" id="3.30.565.60">
    <property type="match status" value="1"/>
</dbReference>
<evidence type="ECO:0000313" key="3">
    <source>
        <dbReference type="Proteomes" id="UP000261739"/>
    </source>
</evidence>
<evidence type="ECO:0000313" key="2">
    <source>
        <dbReference type="EMBL" id="HCT15108.1"/>
    </source>
</evidence>
<dbReference type="STRING" id="863239.GCA_000213935_00161"/>
<protein>
    <submittedName>
        <fullName evidence="2">ATP-dependent DNA helicase</fullName>
    </submittedName>
</protein>
<dbReference type="InterPro" id="IPR007421">
    <property type="entry name" value="Schlafen_AlbA_2_dom"/>
</dbReference>
<comment type="caution">
    <text evidence="2">The sequence shown here is derived from an EMBL/GenBank/DDBJ whole genome shotgun (WGS) entry which is preliminary data.</text>
</comment>
<dbReference type="Gene3D" id="3.30.950.30">
    <property type="entry name" value="Schlafen, AAA domain"/>
    <property type="match status" value="1"/>
</dbReference>
<dbReference type="InterPro" id="IPR038475">
    <property type="entry name" value="RecG_C_sf"/>
</dbReference>
<dbReference type="PANTHER" id="PTHR30595:SF6">
    <property type="entry name" value="SCHLAFEN ALBA-2 DOMAIN-CONTAINING PROTEIN"/>
    <property type="match status" value="1"/>
</dbReference>
<gene>
    <name evidence="2" type="ORF">DIW82_10100</name>
</gene>
<keyword evidence="2" id="KW-0067">ATP-binding</keyword>
<organism evidence="2 3">
    <name type="scientific">Corynebacterium nuruki</name>
    <dbReference type="NCBI Taxonomy" id="1032851"/>
    <lineage>
        <taxon>Bacteria</taxon>
        <taxon>Bacillati</taxon>
        <taxon>Actinomycetota</taxon>
        <taxon>Actinomycetes</taxon>
        <taxon>Mycobacteriales</taxon>
        <taxon>Corynebacteriaceae</taxon>
        <taxon>Corynebacterium</taxon>
    </lineage>
</organism>
<dbReference type="Pfam" id="PF04326">
    <property type="entry name" value="SLFN_AlbA_2"/>
    <property type="match status" value="1"/>
</dbReference>
<keyword evidence="2" id="KW-0547">Nucleotide-binding</keyword>
<dbReference type="RefSeq" id="WP_010122517.1">
    <property type="nucleotide sequence ID" value="NZ_DAITTW010000001.1"/>
</dbReference>
<dbReference type="Gene3D" id="6.10.10.130">
    <property type="match status" value="1"/>
</dbReference>
<dbReference type="PANTHER" id="PTHR30595">
    <property type="entry name" value="GLPR-RELATED TRANSCRIPTIONAL REPRESSOR"/>
    <property type="match status" value="1"/>
</dbReference>
<evidence type="ECO:0000259" key="1">
    <source>
        <dbReference type="Pfam" id="PF04326"/>
    </source>
</evidence>